<sequence>MSVSSTSYRNRVLILGLNFAPESTGIAPYTTGLAEELAKRGMEVRAITGFPHYPQWRFSSPKPPLWRESFESGVRVVRRRHLLPKRPDGLWRALSEISFGLSSVFARFGKPDVVVLVSPALISSAIGLLKVRLLTRRPTAVWVQDLYTLGLRELGEGRVGIAERAIGALERWCLRSADAVIVIHDRFRATVVEELGVAPEKVMVVRNWSHLEEAEPVDRSTARAELGWAETDFIVLHAGNMGVKQGLENVVEAARLATASGSSLRFVLLGDGNQREHLSVLAAEVPSLTMIGSLPDGEFRKALASADALLVNERSGVGGMAVPSKLTSYFSTGLPVIAATDSGSVTESEVLLAAAGPVVPAGDPQALVDAALALAQNPIAARAMGASGSQFRSTRLTARSSFDRFTQLLRGLATGRGPSSTTESGTD</sequence>
<comment type="caution">
    <text evidence="6">The sequence shown here is derived from an EMBL/GenBank/DDBJ whole genome shotgun (WGS) entry which is preliminary data.</text>
</comment>
<feature type="domain" description="Glycosyltransferase subfamily 4-like N-terminal" evidence="5">
    <location>
        <begin position="24"/>
        <end position="208"/>
    </location>
</feature>
<dbReference type="Proteomes" id="UP000573001">
    <property type="component" value="Unassembled WGS sequence"/>
</dbReference>
<evidence type="ECO:0000259" key="5">
    <source>
        <dbReference type="Pfam" id="PF13579"/>
    </source>
</evidence>
<accession>A0ABX2MH27</accession>
<protein>
    <recommendedName>
        <fullName evidence="1">D-inositol 3-phosphate glycosyltransferase</fullName>
    </recommendedName>
</protein>
<dbReference type="PANTHER" id="PTHR45947">
    <property type="entry name" value="SULFOQUINOVOSYL TRANSFERASE SQD2"/>
    <property type="match status" value="1"/>
</dbReference>
<dbReference type="CDD" id="cd03794">
    <property type="entry name" value="GT4_WbuB-like"/>
    <property type="match status" value="1"/>
</dbReference>
<dbReference type="Gene3D" id="3.40.50.2000">
    <property type="entry name" value="Glycogen Phosphorylase B"/>
    <property type="match status" value="2"/>
</dbReference>
<proteinExistence type="predicted"/>
<keyword evidence="7" id="KW-1185">Reference proteome</keyword>
<dbReference type="Pfam" id="PF13579">
    <property type="entry name" value="Glyco_trans_4_4"/>
    <property type="match status" value="1"/>
</dbReference>
<keyword evidence="3" id="KW-0808">Transferase</keyword>
<dbReference type="SUPFAM" id="SSF53756">
    <property type="entry name" value="UDP-Glycosyltransferase/glycogen phosphorylase"/>
    <property type="match status" value="1"/>
</dbReference>
<gene>
    <name evidence="6" type="ORF">HP507_12175</name>
</gene>
<feature type="domain" description="Glycosyl transferase family 1" evidence="4">
    <location>
        <begin position="219"/>
        <end position="388"/>
    </location>
</feature>
<organism evidence="6 7">
    <name type="scientific">Curtobacterium pusillum</name>
    <dbReference type="NCBI Taxonomy" id="69373"/>
    <lineage>
        <taxon>Bacteria</taxon>
        <taxon>Bacillati</taxon>
        <taxon>Actinomycetota</taxon>
        <taxon>Actinomycetes</taxon>
        <taxon>Micrococcales</taxon>
        <taxon>Microbacteriaceae</taxon>
        <taxon>Curtobacterium</taxon>
    </lineage>
</organism>
<evidence type="ECO:0000313" key="6">
    <source>
        <dbReference type="EMBL" id="NUU14584.1"/>
    </source>
</evidence>
<dbReference type="InterPro" id="IPR050194">
    <property type="entry name" value="Glycosyltransferase_grp1"/>
</dbReference>
<dbReference type="PANTHER" id="PTHR45947:SF3">
    <property type="entry name" value="SULFOQUINOVOSYL TRANSFERASE SQD2"/>
    <property type="match status" value="1"/>
</dbReference>
<reference evidence="6 7" key="1">
    <citation type="submission" date="2020-05" db="EMBL/GenBank/DDBJ databases">
        <title>Genome Sequencing of Type Strains.</title>
        <authorList>
            <person name="Lemaire J.F."/>
            <person name="Inderbitzin P."/>
            <person name="Gregorio O.A."/>
            <person name="Collins S.B."/>
            <person name="Wespe N."/>
            <person name="Knight-Connoni V."/>
        </authorList>
    </citation>
    <scope>NUCLEOTIDE SEQUENCE [LARGE SCALE GENOMIC DNA]</scope>
    <source>
        <strain evidence="6 7">ATCC 19096</strain>
    </source>
</reference>
<dbReference type="EMBL" id="JABMCE010000082">
    <property type="protein sequence ID" value="NUU14584.1"/>
    <property type="molecule type" value="Genomic_DNA"/>
</dbReference>
<dbReference type="RefSeq" id="WP_175352057.1">
    <property type="nucleotide sequence ID" value="NZ_BAAAWQ010000001.1"/>
</dbReference>
<evidence type="ECO:0000256" key="1">
    <source>
        <dbReference type="ARBA" id="ARBA00021292"/>
    </source>
</evidence>
<dbReference type="InterPro" id="IPR028098">
    <property type="entry name" value="Glyco_trans_4-like_N"/>
</dbReference>
<keyword evidence="2" id="KW-0328">Glycosyltransferase</keyword>
<evidence type="ECO:0000313" key="7">
    <source>
        <dbReference type="Proteomes" id="UP000573001"/>
    </source>
</evidence>
<evidence type="ECO:0000256" key="3">
    <source>
        <dbReference type="ARBA" id="ARBA00022679"/>
    </source>
</evidence>
<dbReference type="Pfam" id="PF00534">
    <property type="entry name" value="Glycos_transf_1"/>
    <property type="match status" value="1"/>
</dbReference>
<name>A0ABX2MH27_9MICO</name>
<evidence type="ECO:0000259" key="4">
    <source>
        <dbReference type="Pfam" id="PF00534"/>
    </source>
</evidence>
<dbReference type="InterPro" id="IPR001296">
    <property type="entry name" value="Glyco_trans_1"/>
</dbReference>
<evidence type="ECO:0000256" key="2">
    <source>
        <dbReference type="ARBA" id="ARBA00022676"/>
    </source>
</evidence>